<feature type="chain" id="PRO_5013133246" evidence="1">
    <location>
        <begin position="28"/>
        <end position="335"/>
    </location>
</feature>
<dbReference type="InterPro" id="IPR013783">
    <property type="entry name" value="Ig-like_fold"/>
</dbReference>
<proteinExistence type="predicted"/>
<dbReference type="InterPro" id="IPR000601">
    <property type="entry name" value="PKD_dom"/>
</dbReference>
<dbReference type="PROSITE" id="PS50093">
    <property type="entry name" value="PKD"/>
    <property type="match status" value="1"/>
</dbReference>
<dbReference type="InterPro" id="IPR035986">
    <property type="entry name" value="PKD_dom_sf"/>
</dbReference>
<dbReference type="RefSeq" id="WP_084549515.1">
    <property type="nucleotide sequence ID" value="NZ_FQYP01000005.1"/>
</dbReference>
<reference evidence="4" key="1">
    <citation type="submission" date="2016-11" db="EMBL/GenBank/DDBJ databases">
        <authorList>
            <person name="Varghese N."/>
            <person name="Submissions S."/>
        </authorList>
    </citation>
    <scope>NUCLEOTIDE SEQUENCE [LARGE SCALE GENOMIC DNA]</scope>
    <source>
        <strain evidence="4">DSM 22623</strain>
    </source>
</reference>
<organism evidence="3 4">
    <name type="scientific">Aquimarina spongiae</name>
    <dbReference type="NCBI Taxonomy" id="570521"/>
    <lineage>
        <taxon>Bacteria</taxon>
        <taxon>Pseudomonadati</taxon>
        <taxon>Bacteroidota</taxon>
        <taxon>Flavobacteriia</taxon>
        <taxon>Flavobacteriales</taxon>
        <taxon>Flavobacteriaceae</taxon>
        <taxon>Aquimarina</taxon>
    </lineage>
</organism>
<dbReference type="PROSITE" id="PS51257">
    <property type="entry name" value="PROKAR_LIPOPROTEIN"/>
    <property type="match status" value="1"/>
</dbReference>
<dbReference type="Gene3D" id="2.60.40.10">
    <property type="entry name" value="Immunoglobulins"/>
    <property type="match status" value="1"/>
</dbReference>
<feature type="domain" description="PKD" evidence="2">
    <location>
        <begin position="46"/>
        <end position="123"/>
    </location>
</feature>
<keyword evidence="4" id="KW-1185">Reference proteome</keyword>
<dbReference type="Pfam" id="PF18911">
    <property type="entry name" value="PKD_4"/>
    <property type="match status" value="1"/>
</dbReference>
<dbReference type="Proteomes" id="UP000184432">
    <property type="component" value="Unassembled WGS sequence"/>
</dbReference>
<dbReference type="EMBL" id="FQYP01000005">
    <property type="protein sequence ID" value="SHJ07249.1"/>
    <property type="molecule type" value="Genomic_DNA"/>
</dbReference>
<dbReference type="Gene3D" id="2.60.120.260">
    <property type="entry name" value="Galactose-binding domain-like"/>
    <property type="match status" value="1"/>
</dbReference>
<name>A0A1M6GBJ5_9FLAO</name>
<dbReference type="AlphaFoldDB" id="A0A1M6GBJ5"/>
<dbReference type="CDD" id="cd00146">
    <property type="entry name" value="PKD"/>
    <property type="match status" value="1"/>
</dbReference>
<evidence type="ECO:0000256" key="1">
    <source>
        <dbReference type="SAM" id="SignalP"/>
    </source>
</evidence>
<evidence type="ECO:0000259" key="2">
    <source>
        <dbReference type="PROSITE" id="PS50093"/>
    </source>
</evidence>
<feature type="signal peptide" evidence="1">
    <location>
        <begin position="1"/>
        <end position="27"/>
    </location>
</feature>
<protein>
    <submittedName>
        <fullName evidence="3">PKD domain-containing protein</fullName>
    </submittedName>
</protein>
<dbReference type="STRING" id="570521.SAMN04488508_105180"/>
<gene>
    <name evidence="3" type="ORF">SAMN04488508_105180</name>
</gene>
<dbReference type="SMART" id="SM00089">
    <property type="entry name" value="PKD"/>
    <property type="match status" value="1"/>
</dbReference>
<accession>A0A1M6GBJ5</accession>
<dbReference type="OrthoDB" id="1491481at2"/>
<evidence type="ECO:0000313" key="3">
    <source>
        <dbReference type="EMBL" id="SHJ07249.1"/>
    </source>
</evidence>
<dbReference type="InterPro" id="IPR022409">
    <property type="entry name" value="PKD/Chitinase_dom"/>
</dbReference>
<keyword evidence="1" id="KW-0732">Signal</keyword>
<sequence length="335" mass="36323">MKKIILNNQILSKASIALLLVFATVFASCEFIDELPEENSIADETPPTAFFTFTNGVEIETFTRVTFANQSDNATSYSWDLGDGNTSTEIDPVNVYPGEGSFTVTLTVSDALGQTSTYSETIELIEPDVPDVPDPVILNPDFDRLPKSSGSDCTCSGWINRSVGEQGESSSGNGSDVIKLDNAEPDHAYQEFAVTPNSDYRIEIPIRFESDQAGDLPTQLEVRVLAGEGYVDGYTPTTYADTVEIPQDGFGYTSIAQIEDAANNLLLETVDNPDTSEYRLFTFFFNSGANDSVALFIRGIGNSGPEDPADFALYGYSSGDEEVRLDSVTITAINN</sequence>
<dbReference type="SUPFAM" id="SSF49299">
    <property type="entry name" value="PKD domain"/>
    <property type="match status" value="1"/>
</dbReference>
<evidence type="ECO:0000313" key="4">
    <source>
        <dbReference type="Proteomes" id="UP000184432"/>
    </source>
</evidence>